<accession>A0A517NQ73</accession>
<protein>
    <submittedName>
        <fullName evidence="1">Uncharacterized protein</fullName>
    </submittedName>
</protein>
<dbReference type="EMBL" id="CP036526">
    <property type="protein sequence ID" value="QDT09267.1"/>
    <property type="molecule type" value="Genomic_DNA"/>
</dbReference>
<dbReference type="Proteomes" id="UP000319817">
    <property type="component" value="Chromosome"/>
</dbReference>
<keyword evidence="2" id="KW-1185">Reference proteome</keyword>
<gene>
    <name evidence="1" type="ORF">K239x_12120</name>
</gene>
<organism evidence="1 2">
    <name type="scientific">Stieleria marina</name>
    <dbReference type="NCBI Taxonomy" id="1930275"/>
    <lineage>
        <taxon>Bacteria</taxon>
        <taxon>Pseudomonadati</taxon>
        <taxon>Planctomycetota</taxon>
        <taxon>Planctomycetia</taxon>
        <taxon>Pirellulales</taxon>
        <taxon>Pirellulaceae</taxon>
        <taxon>Stieleria</taxon>
    </lineage>
</organism>
<reference evidence="1 2" key="1">
    <citation type="submission" date="2019-02" db="EMBL/GenBank/DDBJ databases">
        <title>Deep-cultivation of Planctomycetes and their phenomic and genomic characterization uncovers novel biology.</title>
        <authorList>
            <person name="Wiegand S."/>
            <person name="Jogler M."/>
            <person name="Boedeker C."/>
            <person name="Pinto D."/>
            <person name="Vollmers J."/>
            <person name="Rivas-Marin E."/>
            <person name="Kohn T."/>
            <person name="Peeters S.H."/>
            <person name="Heuer A."/>
            <person name="Rast P."/>
            <person name="Oberbeckmann S."/>
            <person name="Bunk B."/>
            <person name="Jeske O."/>
            <person name="Meyerdierks A."/>
            <person name="Storesund J.E."/>
            <person name="Kallscheuer N."/>
            <person name="Luecker S."/>
            <person name="Lage O.M."/>
            <person name="Pohl T."/>
            <person name="Merkel B.J."/>
            <person name="Hornburger P."/>
            <person name="Mueller R.-W."/>
            <person name="Bruemmer F."/>
            <person name="Labrenz M."/>
            <person name="Spormann A.M."/>
            <person name="Op den Camp H."/>
            <person name="Overmann J."/>
            <person name="Amann R."/>
            <person name="Jetten M.S.M."/>
            <person name="Mascher T."/>
            <person name="Medema M.H."/>
            <person name="Devos D.P."/>
            <person name="Kaster A.-K."/>
            <person name="Ovreas L."/>
            <person name="Rohde M."/>
            <person name="Galperin M.Y."/>
            <person name="Jogler C."/>
        </authorList>
    </citation>
    <scope>NUCLEOTIDE SEQUENCE [LARGE SCALE GENOMIC DNA]</scope>
    <source>
        <strain evidence="1 2">K23_9</strain>
    </source>
</reference>
<evidence type="ECO:0000313" key="1">
    <source>
        <dbReference type="EMBL" id="QDT09267.1"/>
    </source>
</evidence>
<sequence length="72" mass="8283">MLTQKLQTQRIAVSVLFFSRRNVLMQPGTARLSTRAHTGKFLHSWYDVALDIACPFRVSVKIKIVDLVKKRP</sequence>
<evidence type="ECO:0000313" key="2">
    <source>
        <dbReference type="Proteomes" id="UP000319817"/>
    </source>
</evidence>
<dbReference type="AlphaFoldDB" id="A0A517NQ73"/>
<proteinExistence type="predicted"/>
<name>A0A517NQ73_9BACT</name>